<organism evidence="1">
    <name type="scientific">Medicago truncatula</name>
    <name type="common">Barrel medic</name>
    <name type="synonym">Medicago tribuloides</name>
    <dbReference type="NCBI Taxonomy" id="3880"/>
    <lineage>
        <taxon>Eukaryota</taxon>
        <taxon>Viridiplantae</taxon>
        <taxon>Streptophyta</taxon>
        <taxon>Embryophyta</taxon>
        <taxon>Tracheophyta</taxon>
        <taxon>Spermatophyta</taxon>
        <taxon>Magnoliopsida</taxon>
        <taxon>eudicotyledons</taxon>
        <taxon>Gunneridae</taxon>
        <taxon>Pentapetalae</taxon>
        <taxon>rosids</taxon>
        <taxon>fabids</taxon>
        <taxon>Fabales</taxon>
        <taxon>Fabaceae</taxon>
        <taxon>Papilionoideae</taxon>
        <taxon>50 kb inversion clade</taxon>
        <taxon>NPAAA clade</taxon>
        <taxon>Hologalegina</taxon>
        <taxon>IRL clade</taxon>
        <taxon>Trifolieae</taxon>
        <taxon>Medicago</taxon>
    </lineage>
</organism>
<dbReference type="EMBL" id="PSQE01000003">
    <property type="protein sequence ID" value="RHN66393.1"/>
    <property type="molecule type" value="Genomic_DNA"/>
</dbReference>
<reference evidence="1" key="1">
    <citation type="journal article" date="2018" name="Nat. Plants">
        <title>Whole-genome landscape of Medicago truncatula symbiotic genes.</title>
        <authorList>
            <person name="Pecrix Y."/>
            <person name="Gamas P."/>
            <person name="Carrere S."/>
        </authorList>
    </citation>
    <scope>NUCLEOTIDE SEQUENCE</scope>
    <source>
        <tissue evidence="1">Leaves</tissue>
    </source>
</reference>
<comment type="caution">
    <text evidence="1">The sequence shown here is derived from an EMBL/GenBank/DDBJ whole genome shotgun (WGS) entry which is preliminary data.</text>
</comment>
<dbReference type="Gramene" id="rna14363">
    <property type="protein sequence ID" value="RHN66393.1"/>
    <property type="gene ID" value="gene14363"/>
</dbReference>
<protein>
    <submittedName>
        <fullName evidence="1">Uncharacterized protein</fullName>
    </submittedName>
</protein>
<evidence type="ECO:0000313" key="1">
    <source>
        <dbReference type="EMBL" id="RHN66393.1"/>
    </source>
</evidence>
<proteinExistence type="predicted"/>
<sequence>MGMEGGVPPCFRLKRSSDYFSLSEHRKELRNTTLRHRLLVDVHLKSFGILNCERSKLQAVKFVPQFLIYHLTDPIFFDTEWNINAVLDNKSRKFKTIITAPNKVQYTTKTTKLKEASYYAFNRNLEGGESQIRKISEVLKKITEAVKVAESELGDSKLVLEMKLLSSRQEKLNSLHIELKDLNIKIYDEKKKQDTCGDSSS</sequence>
<gene>
    <name evidence="1" type="ORF">MtrunA17_Chr3g0090421</name>
</gene>
<name>A0A396IPA2_MEDTR</name>
<accession>A0A396IPA2</accession>
<dbReference type="AlphaFoldDB" id="A0A396IPA2"/>
<dbReference type="Proteomes" id="UP000265566">
    <property type="component" value="Chromosome 3"/>
</dbReference>